<keyword evidence="2" id="KW-1185">Reference proteome</keyword>
<protein>
    <submittedName>
        <fullName evidence="1">Uncharacterized protein</fullName>
    </submittedName>
</protein>
<proteinExistence type="predicted"/>
<dbReference type="EMBL" id="ML992556">
    <property type="protein sequence ID" value="KAF2218302.1"/>
    <property type="molecule type" value="Genomic_DNA"/>
</dbReference>
<sequence length="117" mass="13358">MTDVEPNVHALYDAQDQAADEYFNQADWDPLADLLQHTLSDPAMPRLYRVKYHALSVFVSEDADTHIMLAKESINDIVQVILAEDTPQEDIDRRLQYVRRMVEVAEAGVIDADVDEQ</sequence>
<dbReference type="AlphaFoldDB" id="A0A6A6FXT9"/>
<organism evidence="1 2">
    <name type="scientific">Elsinoe ampelina</name>
    <dbReference type="NCBI Taxonomy" id="302913"/>
    <lineage>
        <taxon>Eukaryota</taxon>
        <taxon>Fungi</taxon>
        <taxon>Dikarya</taxon>
        <taxon>Ascomycota</taxon>
        <taxon>Pezizomycotina</taxon>
        <taxon>Dothideomycetes</taxon>
        <taxon>Dothideomycetidae</taxon>
        <taxon>Myriangiales</taxon>
        <taxon>Elsinoaceae</taxon>
        <taxon>Elsinoe</taxon>
    </lineage>
</organism>
<gene>
    <name evidence="1" type="ORF">BDZ85DRAFT_253669</name>
</gene>
<reference evidence="2" key="1">
    <citation type="journal article" date="2020" name="Stud. Mycol.">
        <title>101 Dothideomycetes genomes: A test case for predicting lifestyles and emergence of pathogens.</title>
        <authorList>
            <person name="Haridas S."/>
            <person name="Albert R."/>
            <person name="Binder M."/>
            <person name="Bloem J."/>
            <person name="LaButti K."/>
            <person name="Salamov A."/>
            <person name="Andreopoulos B."/>
            <person name="Baker S."/>
            <person name="Barry K."/>
            <person name="Bills G."/>
            <person name="Bluhm B."/>
            <person name="Cannon C."/>
            <person name="Castanera R."/>
            <person name="Culley D."/>
            <person name="Daum C."/>
            <person name="Ezra D."/>
            <person name="Gonzalez J."/>
            <person name="Henrissat B."/>
            <person name="Kuo A."/>
            <person name="Liang C."/>
            <person name="Lipzen A."/>
            <person name="Lutzoni F."/>
            <person name="Magnuson J."/>
            <person name="Mondo S."/>
            <person name="Nolan M."/>
            <person name="Ohm R."/>
            <person name="Pangilinan J."/>
            <person name="Park H.-J."/>
            <person name="Ramirez L."/>
            <person name="Alfaro M."/>
            <person name="Sun H."/>
            <person name="Tritt A."/>
            <person name="Yoshinaga Y."/>
            <person name="Zwiers L.-H."/>
            <person name="Turgeon B."/>
            <person name="Goodwin S."/>
            <person name="Spatafora J."/>
            <person name="Crous P."/>
            <person name="Grigoriev I."/>
        </authorList>
    </citation>
    <scope>NUCLEOTIDE SEQUENCE [LARGE SCALE GENOMIC DNA]</scope>
    <source>
        <strain evidence="2">CECT 20119</strain>
    </source>
</reference>
<accession>A0A6A6FXT9</accession>
<dbReference type="Proteomes" id="UP000799538">
    <property type="component" value="Unassembled WGS sequence"/>
</dbReference>
<evidence type="ECO:0000313" key="1">
    <source>
        <dbReference type="EMBL" id="KAF2218302.1"/>
    </source>
</evidence>
<name>A0A6A6FXT9_9PEZI</name>
<evidence type="ECO:0000313" key="2">
    <source>
        <dbReference type="Proteomes" id="UP000799538"/>
    </source>
</evidence>